<name>A0ACD1H827_9EURO</name>
<organism evidence="1 2">
    <name type="scientific">Aspergillus aculeatinus CBS 121060</name>
    <dbReference type="NCBI Taxonomy" id="1448322"/>
    <lineage>
        <taxon>Eukaryota</taxon>
        <taxon>Fungi</taxon>
        <taxon>Dikarya</taxon>
        <taxon>Ascomycota</taxon>
        <taxon>Pezizomycotina</taxon>
        <taxon>Eurotiomycetes</taxon>
        <taxon>Eurotiomycetidae</taxon>
        <taxon>Eurotiales</taxon>
        <taxon>Aspergillaceae</taxon>
        <taxon>Aspergillus</taxon>
        <taxon>Aspergillus subgen. Circumdati</taxon>
    </lineage>
</organism>
<accession>A0ACD1H827</accession>
<reference evidence="1" key="1">
    <citation type="submission" date="2018-02" db="EMBL/GenBank/DDBJ databases">
        <title>The genomes of Aspergillus section Nigri reveals drivers in fungal speciation.</title>
        <authorList>
            <consortium name="DOE Joint Genome Institute"/>
            <person name="Vesth T.C."/>
            <person name="Nybo J."/>
            <person name="Theobald S."/>
            <person name="Brandl J."/>
            <person name="Frisvad J.C."/>
            <person name="Nielsen K.F."/>
            <person name="Lyhne E.K."/>
            <person name="Kogle M.E."/>
            <person name="Kuo A."/>
            <person name="Riley R."/>
            <person name="Clum A."/>
            <person name="Nolan M."/>
            <person name="Lipzen A."/>
            <person name="Salamov A."/>
            <person name="Henrissat B."/>
            <person name="Wiebenga A."/>
            <person name="De vries R.P."/>
            <person name="Grigoriev I.V."/>
            <person name="Mortensen U.H."/>
            <person name="Andersen M.R."/>
            <person name="Baker S.E."/>
        </authorList>
    </citation>
    <scope>NUCLEOTIDE SEQUENCE</scope>
    <source>
        <strain evidence="1">CBS 121060</strain>
    </source>
</reference>
<dbReference type="EMBL" id="KZ824958">
    <property type="protein sequence ID" value="RAH69712.1"/>
    <property type="molecule type" value="Genomic_DNA"/>
</dbReference>
<protein>
    <submittedName>
        <fullName evidence="1">Uncharacterized protein</fullName>
    </submittedName>
</protein>
<evidence type="ECO:0000313" key="1">
    <source>
        <dbReference type="EMBL" id="RAH69712.1"/>
    </source>
</evidence>
<keyword evidence="2" id="KW-1185">Reference proteome</keyword>
<proteinExistence type="predicted"/>
<sequence length="193" mass="21268">MSQSAGFPTLRPAYILKFEVGQGQPVGPTSSGSTFIHYVSHLYVSQHAHFKLLINSTVMQSSPGGTITTVEGFSPRINAQVVVAGDWLYFDPDQQHTRMNVHGIARTAEDEGIRFKYSGVSTVSEDLAAIFQGQPQTVAFGQSTMNMTFEVGSPRIKALENSNWVGNGRFKLERDKLWVEVRIAQVVASQDMD</sequence>
<gene>
    <name evidence="1" type="ORF">BO66DRAFT_438786</name>
</gene>
<evidence type="ECO:0000313" key="2">
    <source>
        <dbReference type="Proteomes" id="UP000249661"/>
    </source>
</evidence>
<dbReference type="Proteomes" id="UP000249661">
    <property type="component" value="Unassembled WGS sequence"/>
</dbReference>